<accession>A0AAV2RMH2</accession>
<organism evidence="1 2">
    <name type="scientific">Meganyctiphanes norvegica</name>
    <name type="common">Northern krill</name>
    <name type="synonym">Thysanopoda norvegica</name>
    <dbReference type="NCBI Taxonomy" id="48144"/>
    <lineage>
        <taxon>Eukaryota</taxon>
        <taxon>Metazoa</taxon>
        <taxon>Ecdysozoa</taxon>
        <taxon>Arthropoda</taxon>
        <taxon>Crustacea</taxon>
        <taxon>Multicrustacea</taxon>
        <taxon>Malacostraca</taxon>
        <taxon>Eumalacostraca</taxon>
        <taxon>Eucarida</taxon>
        <taxon>Euphausiacea</taxon>
        <taxon>Euphausiidae</taxon>
        <taxon>Meganyctiphanes</taxon>
    </lineage>
</organism>
<comment type="caution">
    <text evidence="1">The sequence shown here is derived from an EMBL/GenBank/DDBJ whole genome shotgun (WGS) entry which is preliminary data.</text>
</comment>
<reference evidence="1 2" key="1">
    <citation type="submission" date="2024-05" db="EMBL/GenBank/DDBJ databases">
        <authorList>
            <person name="Wallberg A."/>
        </authorList>
    </citation>
    <scope>NUCLEOTIDE SEQUENCE [LARGE SCALE GENOMIC DNA]</scope>
</reference>
<gene>
    <name evidence="1" type="ORF">MNOR_LOCUS25859</name>
</gene>
<sequence>MVRKWHLGIYKTLSTSTNCSVPTPIKGHHQLTFDTHQATVPPKTISIFLLCVLVCACVVFGTKNESVCEHASCSVLRNNFRDGVVTTFQPLLHHVTIDKQQCQVAICAK</sequence>
<protein>
    <submittedName>
        <fullName evidence="1">Uncharacterized protein</fullName>
    </submittedName>
</protein>
<keyword evidence="2" id="KW-1185">Reference proteome</keyword>
<proteinExistence type="predicted"/>
<evidence type="ECO:0000313" key="1">
    <source>
        <dbReference type="EMBL" id="CAL4127408.1"/>
    </source>
</evidence>
<dbReference type="Proteomes" id="UP001497623">
    <property type="component" value="Unassembled WGS sequence"/>
</dbReference>
<dbReference type="EMBL" id="CAXKWB010025134">
    <property type="protein sequence ID" value="CAL4127408.1"/>
    <property type="molecule type" value="Genomic_DNA"/>
</dbReference>
<name>A0AAV2RMH2_MEGNR</name>
<evidence type="ECO:0000313" key="2">
    <source>
        <dbReference type="Proteomes" id="UP001497623"/>
    </source>
</evidence>
<dbReference type="AlphaFoldDB" id="A0AAV2RMH2"/>